<accession>A0ABW6AUY5</accession>
<evidence type="ECO:0000256" key="1">
    <source>
        <dbReference type="SAM" id="MobiDB-lite"/>
    </source>
</evidence>
<evidence type="ECO:0000313" key="2">
    <source>
        <dbReference type="EMBL" id="MFD2961017.1"/>
    </source>
</evidence>
<proteinExistence type="predicted"/>
<dbReference type="EMBL" id="JBHUPA010000002">
    <property type="protein sequence ID" value="MFD2961017.1"/>
    <property type="molecule type" value="Genomic_DNA"/>
</dbReference>
<gene>
    <name evidence="2" type="ORF">ACFS6J_04420</name>
</gene>
<dbReference type="Proteomes" id="UP001597560">
    <property type="component" value="Unassembled WGS sequence"/>
</dbReference>
<keyword evidence="3" id="KW-1185">Reference proteome</keyword>
<dbReference type="RefSeq" id="WP_377609227.1">
    <property type="nucleotide sequence ID" value="NZ_JBHUPA010000002.1"/>
</dbReference>
<organism evidence="2 3">
    <name type="scientific">Olivibacter jilunii</name>
    <dbReference type="NCBI Taxonomy" id="985016"/>
    <lineage>
        <taxon>Bacteria</taxon>
        <taxon>Pseudomonadati</taxon>
        <taxon>Bacteroidota</taxon>
        <taxon>Sphingobacteriia</taxon>
        <taxon>Sphingobacteriales</taxon>
        <taxon>Sphingobacteriaceae</taxon>
        <taxon>Olivibacter</taxon>
    </lineage>
</organism>
<feature type="region of interest" description="Disordered" evidence="1">
    <location>
        <begin position="1"/>
        <end position="30"/>
    </location>
</feature>
<comment type="caution">
    <text evidence="2">The sequence shown here is derived from an EMBL/GenBank/DDBJ whole genome shotgun (WGS) entry which is preliminary data.</text>
</comment>
<evidence type="ECO:0000313" key="3">
    <source>
        <dbReference type="Proteomes" id="UP001597560"/>
    </source>
</evidence>
<sequence>MNLSEIAQQVAADVEKQEEAAKKSDANGMPEWAKQMASDIKALKGYSEGVAQNENNNRVAELLMALAESTQSHKEKAIKNMKRMRFESDDDFKAFLEDEKSYAQFLEQESTNSKLGKDFPKPGVPGFREYDGGNVIDEVFKLLNI</sequence>
<name>A0ABW6AUY5_9SPHI</name>
<feature type="compositionally biased region" description="Basic and acidic residues" evidence="1">
    <location>
        <begin position="13"/>
        <end position="25"/>
    </location>
</feature>
<reference evidence="3" key="1">
    <citation type="journal article" date="2019" name="Int. J. Syst. Evol. Microbiol.">
        <title>The Global Catalogue of Microorganisms (GCM) 10K type strain sequencing project: providing services to taxonomists for standard genome sequencing and annotation.</title>
        <authorList>
            <consortium name="The Broad Institute Genomics Platform"/>
            <consortium name="The Broad Institute Genome Sequencing Center for Infectious Disease"/>
            <person name="Wu L."/>
            <person name="Ma J."/>
        </authorList>
    </citation>
    <scope>NUCLEOTIDE SEQUENCE [LARGE SCALE GENOMIC DNA]</scope>
    <source>
        <strain evidence="3">KCTC 23098</strain>
    </source>
</reference>
<protein>
    <submittedName>
        <fullName evidence="2">Uncharacterized protein</fullName>
    </submittedName>
</protein>